<feature type="region of interest" description="Actin-binding" evidence="22">
    <location>
        <begin position="803"/>
        <end position="825"/>
    </location>
</feature>
<dbReference type="SUPFAM" id="SSF53448">
    <property type="entry name" value="Nucleotide-diphospho-sugar transferases"/>
    <property type="match status" value="1"/>
</dbReference>
<gene>
    <name evidence="26" type="ORF">BYL167_LOCUS7251</name>
</gene>
<keyword evidence="8 24" id="KW-0812">Transmembrane</keyword>
<evidence type="ECO:0000256" key="15">
    <source>
        <dbReference type="ARBA" id="ARBA00023136"/>
    </source>
</evidence>
<feature type="transmembrane region" description="Helical" evidence="24">
    <location>
        <begin position="2360"/>
        <end position="2379"/>
    </location>
</feature>
<keyword evidence="5" id="KW-1003">Cell membrane</keyword>
<feature type="transmembrane region" description="Helical" evidence="24">
    <location>
        <begin position="1335"/>
        <end position="1356"/>
    </location>
</feature>
<evidence type="ECO:0000256" key="17">
    <source>
        <dbReference type="ARBA" id="ARBA00023180"/>
    </source>
</evidence>
<keyword evidence="12 24" id="KW-1133">Transmembrane helix</keyword>
<feature type="transmembrane region" description="Helical" evidence="24">
    <location>
        <begin position="2272"/>
        <end position="2297"/>
    </location>
</feature>
<dbReference type="Gene3D" id="1.20.5.4820">
    <property type="match status" value="1"/>
</dbReference>
<proteinExistence type="inferred from homology"/>
<comment type="subcellular location">
    <subcellularLocation>
        <location evidence="3">Cell membrane</location>
        <topology evidence="3">Multi-pass membrane protein</topology>
    </subcellularLocation>
    <subcellularLocation>
        <location evidence="2">Cell projection</location>
    </subcellularLocation>
    <subcellularLocation>
        <location evidence="1">Cytoplasm</location>
        <location evidence="1">Cytoskeleton</location>
    </subcellularLocation>
</comment>
<feature type="non-terminal residue" evidence="26">
    <location>
        <position position="1"/>
    </location>
</feature>
<organism evidence="26 27">
    <name type="scientific">Rotaria magnacalcarata</name>
    <dbReference type="NCBI Taxonomy" id="392030"/>
    <lineage>
        <taxon>Eukaryota</taxon>
        <taxon>Metazoa</taxon>
        <taxon>Spiralia</taxon>
        <taxon>Gnathifera</taxon>
        <taxon>Rotifera</taxon>
        <taxon>Eurotatoria</taxon>
        <taxon>Bdelloidea</taxon>
        <taxon>Philodinida</taxon>
        <taxon>Philodinidae</taxon>
        <taxon>Rotaria</taxon>
    </lineage>
</organism>
<keyword evidence="13" id="KW-0175">Coiled coil</keyword>
<feature type="transmembrane region" description="Helical" evidence="24">
    <location>
        <begin position="2303"/>
        <end position="2320"/>
    </location>
</feature>
<dbReference type="GO" id="GO:0000146">
    <property type="term" value="F:microfilament motor activity"/>
    <property type="evidence" value="ECO:0007669"/>
    <property type="project" value="TreeGrafter"/>
</dbReference>
<dbReference type="GO" id="GO:0005524">
    <property type="term" value="F:ATP binding"/>
    <property type="evidence" value="ECO:0007669"/>
    <property type="project" value="UniProtKB-UniRule"/>
</dbReference>
<keyword evidence="15 24" id="KW-0472">Membrane</keyword>
<feature type="transmembrane region" description="Helical" evidence="24">
    <location>
        <begin position="1462"/>
        <end position="1480"/>
    </location>
</feature>
<dbReference type="FunFam" id="3.90.550.10:FF:000139">
    <property type="entry name" value="Chitin synthase 8"/>
    <property type="match status" value="1"/>
</dbReference>
<evidence type="ECO:0000256" key="9">
    <source>
        <dbReference type="ARBA" id="ARBA00022737"/>
    </source>
</evidence>
<keyword evidence="14 22" id="KW-0518">Myosin</keyword>
<feature type="domain" description="Myosin motor" evidence="25">
    <location>
        <begin position="8"/>
        <end position="922"/>
    </location>
</feature>
<keyword evidence="18" id="KW-0206">Cytoskeleton</keyword>
<dbReference type="GO" id="GO:0004100">
    <property type="term" value="F:chitin synthase activity"/>
    <property type="evidence" value="ECO:0007669"/>
    <property type="project" value="UniProtKB-EC"/>
</dbReference>
<evidence type="ECO:0000256" key="14">
    <source>
        <dbReference type="ARBA" id="ARBA00023123"/>
    </source>
</evidence>
<dbReference type="GO" id="GO:0030832">
    <property type="term" value="P:regulation of actin filament length"/>
    <property type="evidence" value="ECO:0007669"/>
    <property type="project" value="TreeGrafter"/>
</dbReference>
<feature type="compositionally biased region" description="Basic residues" evidence="23">
    <location>
        <begin position="997"/>
        <end position="1012"/>
    </location>
</feature>
<reference evidence="26" key="1">
    <citation type="submission" date="2021-02" db="EMBL/GenBank/DDBJ databases">
        <authorList>
            <person name="Nowell W R."/>
        </authorList>
    </citation>
    <scope>NUCLEOTIDE SEQUENCE</scope>
</reference>
<comment type="caution">
    <text evidence="26">The sequence shown here is derived from an EMBL/GenBank/DDBJ whole genome shotgun (WGS) entry which is preliminary data.</text>
</comment>
<feature type="transmembrane region" description="Helical" evidence="24">
    <location>
        <begin position="1368"/>
        <end position="1393"/>
    </location>
</feature>
<keyword evidence="10 22" id="KW-0547">Nucleotide-binding</keyword>
<keyword evidence="7" id="KW-0808">Transferase</keyword>
<dbReference type="CDD" id="cd04190">
    <property type="entry name" value="Chitin_synth_C"/>
    <property type="match status" value="1"/>
</dbReference>
<dbReference type="GO" id="GO:0004674">
    <property type="term" value="F:protein serine/threonine kinase activity"/>
    <property type="evidence" value="ECO:0007669"/>
    <property type="project" value="TreeGrafter"/>
</dbReference>
<accession>A0A8S2KYP1</accession>
<feature type="transmembrane region" description="Helical" evidence="24">
    <location>
        <begin position="1717"/>
        <end position="1738"/>
    </location>
</feature>
<dbReference type="EMBL" id="CAJOBH010001862">
    <property type="protein sequence ID" value="CAF3877234.1"/>
    <property type="molecule type" value="Genomic_DNA"/>
</dbReference>
<name>A0A8S2KYP1_9BILA</name>
<feature type="compositionally biased region" description="Polar residues" evidence="23">
    <location>
        <begin position="1054"/>
        <end position="1064"/>
    </location>
</feature>
<dbReference type="GO" id="GO:0016459">
    <property type="term" value="C:myosin complex"/>
    <property type="evidence" value="ECO:0007669"/>
    <property type="project" value="UniProtKB-KW"/>
</dbReference>
<evidence type="ECO:0000313" key="27">
    <source>
        <dbReference type="Proteomes" id="UP000681967"/>
    </source>
</evidence>
<dbReference type="Gene3D" id="1.20.58.530">
    <property type="match status" value="1"/>
</dbReference>
<keyword evidence="9" id="KW-0677">Repeat</keyword>
<feature type="binding site" evidence="22">
    <location>
        <begin position="102"/>
        <end position="109"/>
    </location>
    <ligand>
        <name>ATP</name>
        <dbReference type="ChEBI" id="CHEBI:30616"/>
    </ligand>
</feature>
<dbReference type="Gene3D" id="1.20.120.720">
    <property type="entry name" value="Myosin VI head, motor domain, U50 subdomain"/>
    <property type="match status" value="1"/>
</dbReference>
<evidence type="ECO:0000256" key="18">
    <source>
        <dbReference type="ARBA" id="ARBA00023212"/>
    </source>
</evidence>
<feature type="transmembrane region" description="Helical" evidence="24">
    <location>
        <begin position="2391"/>
        <end position="2409"/>
    </location>
</feature>
<dbReference type="EC" id="2.4.1.16" evidence="4"/>
<dbReference type="InterPro" id="IPR055120">
    <property type="entry name" value="Chs-1/2_IV_N"/>
</dbReference>
<feature type="compositionally biased region" description="Basic and acidic residues" evidence="23">
    <location>
        <begin position="1065"/>
        <end position="1082"/>
    </location>
</feature>
<evidence type="ECO:0000256" key="20">
    <source>
        <dbReference type="ARBA" id="ARBA00046329"/>
    </source>
</evidence>
<comment type="similarity">
    <text evidence="20">Belongs to the chitin synthase family. Class IV subfamily.</text>
</comment>
<evidence type="ECO:0000256" key="10">
    <source>
        <dbReference type="ARBA" id="ARBA00022741"/>
    </source>
</evidence>
<feature type="transmembrane region" description="Helical" evidence="24">
    <location>
        <begin position="1750"/>
        <end position="1774"/>
    </location>
</feature>
<evidence type="ECO:0000256" key="13">
    <source>
        <dbReference type="ARBA" id="ARBA00023054"/>
    </source>
</evidence>
<dbReference type="GO" id="GO:0005886">
    <property type="term" value="C:plasma membrane"/>
    <property type="evidence" value="ECO:0007669"/>
    <property type="project" value="UniProtKB-SubCell"/>
</dbReference>
<sequence length="2502" mass="288002">MVLKIGSGDIDDLSTLNVLDEESLLRELRARYKKGVIYTYIGDVLIAINPFKQLNIYEKQQHDLYKDVLCRHQLTPHIFWVADQAYRKLCLSKKAQCIAVSGESGAGKTESTKLMVSHIIHCSGDAGDRELQNRIIETSPLLEAFGNAQTCMNQNSSRFGKYLQLNFTNTGRIVGAKVYDYLLEKSRVVQHGPGERTFHFFYYLFAGLEKESLEYFYLDDPETYRILKDPCGGKVFPSRSDFKNCRQMFSTQKEIMGRVGFTDNDINMVFTILSAILHLTNIQFSHDDETDGVYIEDEYPLEVVCTLLALDQEILTMALISTFSITKGERVISLKNFDQANDCRDALAKALYERLFSWIVKQINTLLQPNRRHNQTDNNIYRTCSILDMSGFENFQVNSFEQLCINVANEHLQYYFNEHIFLQEEQDYRTENVSSDKVEFQNNEDLIDLFMGTLGIFALLDEESRFPKANDESLVQKFHSHCKNHVRYIRPRGNETAFGIHHYAGKVVYDARGFLEKNRDNLSANLIECMEKSGIELISYLFTINDDTSSTPDTVLSSSMMTRPKANSFYPTRPSKSYDTDQTKENLSQKAAKSLRQESRPLKANTVQKERFTELLTFRILFGSFLIACQMSNLNLFTSKPNLKNIILPIDQILAEQKESNNSWQDLSDVTSTLLSDNQIDYVSSASSEKNATSWRTIHDYTTRPESCRFQSEQTDYCRLDRNVQWFLLARRNLVHDKTNQAMTSDSDKHLSKDSFSQPIEQTFPDSCESLTVSIDFHIPTDELIADNYDLHGKNMVNWREKKRQLENISSRRKNDFTACIKPNHAKVANQFDEELVQEQLRYNGILEISYIRNQGWPVRFTFEEFFLRYKFIAYPQSSPIRINTITCEKILKDLSLTDYIIGKTKVFLKLEHFEKLNQHYEQYIANIIKCQKVIKGFLVRRTLLRKAKHLANERHSLLSQAHSSGKRTLEKLVSLPKVSPKYIKQISSKMDDKPRRAGHFIKKKSKDKKKLSPNDPPLMNEQEHDDMLKVAKKLQLLDKDEIEQLHGAEHRITSPSNQSLKQQVSDDYKSSLEGLSERETRTLGPDEFTPTVSKQTHHKHYPMETNIQSGQGLPNTTFILEAPVKAHDGVKTSMTPNIHGAPGISLTTAEQLMRQTKVSGIGGDLFMTDWSVGQDEKQPRKATRSKSEPRNLLNAIHDEDVLCEQKRLMIRKILMLQRQKFKDSQARKARKSNEFENSIYSFANANQSSKLEDEKPLFEEDDLECWDAARTMNVQEAYETTVHCYRLSMRLLKIATYVVLNIGILVTALVSKGALLLMTNSVAKVQETPYQERWVWMLLIAVCAPYLFTFFDSLGKCLFGNKPWPTVKIFTIVFLIETLHSFGIAIFVFHILPKLDAARSLLIMNAVCLVPAFLKLFLTKSNSSIVQRSLLFLMDFFAFVMQCSCVGIALASQFLKNDGPITIQTTLSSLFLPTSTYSISSLNRHKRQDDFVGVNHALSDADFSGNNENMLFTTPASNMSSIDQNLQTILAGFHIEWELPVALILVSLSWWENFVDRDIKIGGRTLVHMKLLKENIVATRPKTSIIMTCWKIIVTVLFAYIFHQGIFNTSVIFPMSSNNEQLEDPLPKLSLGQNSWVALDFDQQPPQGMFPMLPPRERRSIDNASAYLRRMKRQFENDLPTNFVYDDETLNAMPGGGAEGASPNGGSEAQNPKDRWIIYLTPMILKILADILCFYMARLACKLCMQRICFALPITLVTPLALTILLVMCSVAPESTVFIQNFLFWSCYADYAKESFKWQVICGLFLWWLSELWIGGHIWFGKKQRLAFTERLFVSPRYCATLLEQSLMMNRRRNERDELLGGIYDEMSTTNGESEFDEQSIEELSMEKKLSADVHTKIYSCATMWHETETEMLQLLKSIMRLDSDQCARRTARNYLHLKDLDYYEYEGHIFFDDATEEDDNNEQVPNKFVQQLLGVVDRAATAIHQCPMKIPPPYKTPTPYGGRLTWILPGGNFLIAHIKDKTKIRHKKRWSQVMYMYYLLGYRLFGDLNIIEKLYKRKRKKNTSKNKSKLFKGFGNLLNNMDNKKRIQMENTYLLALDGDVDFHPEAVRLLVDRMKKNKKVGAACGRIHPIGSGPVVWYQKFEYAIGHWLQKAAEHILGCVMCSPGCFSLFRGSALMDDHVLRTYCTKSVEARHYVQYDQGEDRWLCTLLLQEGYRVEYCAASDALTYAPESFHEFFNQRRRWVPSTIANIMDFLADYKRIVIINDSISYLYIIYQLFLMVSTVLGPATVLLMIIGTSLWQSMYMSVLPAFFYLLLCFHTTTDFQIRAAAFFSAVYAIIMMSVIVGTTIQIAEDSWTSPNAVFLMLLFSIFFIAACMHPQEFWCIVPGLLYFLCIPSGYLFLLIYSLCNLNIVSWGTREAPKKVKKNQTKEEIERARMQELSQVKQKSAGFFNQVFANFNFKKYDQRVRSYARKWLGLEQSGLNGILLKQILGAVERMEK</sequence>
<evidence type="ECO:0000259" key="25">
    <source>
        <dbReference type="PROSITE" id="PS51456"/>
    </source>
</evidence>
<dbReference type="Pfam" id="PF00063">
    <property type="entry name" value="Myosin_head"/>
    <property type="match status" value="2"/>
</dbReference>
<dbReference type="InterPro" id="IPR052409">
    <property type="entry name" value="Myosin-III_kinase_activity"/>
</dbReference>
<dbReference type="SMART" id="SM00242">
    <property type="entry name" value="MYSc"/>
    <property type="match status" value="1"/>
</dbReference>
<dbReference type="InterPro" id="IPR029044">
    <property type="entry name" value="Nucleotide-diphossugar_trans"/>
</dbReference>
<feature type="region of interest" description="Disordered" evidence="23">
    <location>
        <begin position="989"/>
        <end position="1024"/>
    </location>
</feature>
<keyword evidence="6" id="KW-0963">Cytoplasm</keyword>
<evidence type="ECO:0000256" key="4">
    <source>
        <dbReference type="ARBA" id="ARBA00012543"/>
    </source>
</evidence>
<evidence type="ECO:0000256" key="12">
    <source>
        <dbReference type="ARBA" id="ARBA00022989"/>
    </source>
</evidence>
<dbReference type="PANTHER" id="PTHR46256:SF3">
    <property type="entry name" value="MYOSIN MOTOR DOMAIN-CONTAINING PROTEIN"/>
    <property type="match status" value="1"/>
</dbReference>
<dbReference type="Pfam" id="PF03142">
    <property type="entry name" value="Chitin_synth_2"/>
    <property type="match status" value="1"/>
</dbReference>
<evidence type="ECO:0000256" key="8">
    <source>
        <dbReference type="ARBA" id="ARBA00022692"/>
    </source>
</evidence>
<dbReference type="PRINTS" id="PR00193">
    <property type="entry name" value="MYOSINHEAVY"/>
</dbReference>
<feature type="transmembrane region" description="Helical" evidence="24">
    <location>
        <begin position="1431"/>
        <end position="1456"/>
    </location>
</feature>
<dbReference type="GO" id="GO:0003779">
    <property type="term" value="F:actin binding"/>
    <property type="evidence" value="ECO:0007669"/>
    <property type="project" value="UniProtKB-KW"/>
</dbReference>
<feature type="transmembrane region" description="Helical" evidence="24">
    <location>
        <begin position="1590"/>
        <end position="1608"/>
    </location>
</feature>
<dbReference type="PANTHER" id="PTHR46256">
    <property type="entry name" value="AGAP011099-PA"/>
    <property type="match status" value="1"/>
</dbReference>
<feature type="region of interest" description="Disordered" evidence="23">
    <location>
        <begin position="1048"/>
        <end position="1098"/>
    </location>
</feature>
<dbReference type="Proteomes" id="UP000681967">
    <property type="component" value="Unassembled WGS sequence"/>
</dbReference>
<evidence type="ECO:0000256" key="23">
    <source>
        <dbReference type="SAM" id="MobiDB-lite"/>
    </source>
</evidence>
<feature type="transmembrane region" description="Helical" evidence="24">
    <location>
        <begin position="2332"/>
        <end position="2354"/>
    </location>
</feature>
<evidence type="ECO:0000256" key="6">
    <source>
        <dbReference type="ARBA" id="ARBA00022490"/>
    </source>
</evidence>
<evidence type="ECO:0000256" key="11">
    <source>
        <dbReference type="ARBA" id="ARBA00022840"/>
    </source>
</evidence>
<comment type="catalytic activity">
    <reaction evidence="21">
        <text>[(1-&gt;4)-N-acetyl-beta-D-glucosaminyl](n) + UDP-N-acetyl-alpha-D-glucosamine = [(1-&gt;4)-N-acetyl-beta-D-glucosaminyl](n+1) + UDP + H(+)</text>
        <dbReference type="Rhea" id="RHEA:16637"/>
        <dbReference type="Rhea" id="RHEA-COMP:9593"/>
        <dbReference type="Rhea" id="RHEA-COMP:9595"/>
        <dbReference type="ChEBI" id="CHEBI:15378"/>
        <dbReference type="ChEBI" id="CHEBI:17029"/>
        <dbReference type="ChEBI" id="CHEBI:57705"/>
        <dbReference type="ChEBI" id="CHEBI:58223"/>
        <dbReference type="EC" id="2.4.1.16"/>
    </reaction>
</comment>
<evidence type="ECO:0000256" key="7">
    <source>
        <dbReference type="ARBA" id="ARBA00022679"/>
    </source>
</evidence>
<evidence type="ECO:0000256" key="19">
    <source>
        <dbReference type="ARBA" id="ARBA00023273"/>
    </source>
</evidence>
<feature type="transmembrane region" description="Helical" evidence="24">
    <location>
        <begin position="1295"/>
        <end position="1315"/>
    </location>
</feature>
<keyword evidence="16 22" id="KW-0505">Motor protein</keyword>
<keyword evidence="17" id="KW-0325">Glycoprotein</keyword>
<dbReference type="Pfam" id="PF23000">
    <property type="entry name" value="ChitinSynthase_IV_N"/>
    <property type="match status" value="1"/>
</dbReference>
<dbReference type="InterPro" id="IPR001609">
    <property type="entry name" value="Myosin_head_motor_dom-like"/>
</dbReference>
<keyword evidence="19" id="KW-0966">Cell projection</keyword>
<feature type="transmembrane region" description="Helical" evidence="24">
    <location>
        <begin position="1799"/>
        <end position="1821"/>
    </location>
</feature>
<evidence type="ECO:0000256" key="16">
    <source>
        <dbReference type="ARBA" id="ARBA00023175"/>
    </source>
</evidence>
<dbReference type="PROSITE" id="PS51456">
    <property type="entry name" value="MYOSIN_MOTOR"/>
    <property type="match status" value="1"/>
</dbReference>
<keyword evidence="11 22" id="KW-0067">ATP-binding</keyword>
<dbReference type="InterPro" id="IPR036961">
    <property type="entry name" value="Kinesin_motor_dom_sf"/>
</dbReference>
<evidence type="ECO:0000256" key="21">
    <source>
        <dbReference type="ARBA" id="ARBA00048014"/>
    </source>
</evidence>
<protein>
    <recommendedName>
        <fullName evidence="4">chitin synthase</fullName>
        <ecNumber evidence="4">2.4.1.16</ecNumber>
    </recommendedName>
</protein>
<dbReference type="InterPro" id="IPR027417">
    <property type="entry name" value="P-loop_NTPase"/>
</dbReference>
<evidence type="ECO:0000256" key="3">
    <source>
        <dbReference type="ARBA" id="ARBA00004651"/>
    </source>
</evidence>
<keyword evidence="22" id="KW-0009">Actin-binding</keyword>
<feature type="region of interest" description="Disordered" evidence="23">
    <location>
        <begin position="565"/>
        <end position="586"/>
    </location>
</feature>
<dbReference type="Gene3D" id="3.40.850.10">
    <property type="entry name" value="Kinesin motor domain"/>
    <property type="match status" value="2"/>
</dbReference>
<evidence type="ECO:0000256" key="5">
    <source>
        <dbReference type="ARBA" id="ARBA00022475"/>
    </source>
</evidence>
<evidence type="ECO:0000256" key="1">
    <source>
        <dbReference type="ARBA" id="ARBA00004245"/>
    </source>
</evidence>
<dbReference type="GO" id="GO:0042995">
    <property type="term" value="C:cell projection"/>
    <property type="evidence" value="ECO:0007669"/>
    <property type="project" value="UniProtKB-SubCell"/>
</dbReference>
<comment type="similarity">
    <text evidence="22">Belongs to the TRAFAC class myosin-kinesin ATPase superfamily. Myosin family.</text>
</comment>
<evidence type="ECO:0000256" key="22">
    <source>
        <dbReference type="PROSITE-ProRule" id="PRU00782"/>
    </source>
</evidence>
<dbReference type="Gene3D" id="1.10.10.820">
    <property type="match status" value="1"/>
</dbReference>
<evidence type="ECO:0000256" key="24">
    <source>
        <dbReference type="SAM" id="Phobius"/>
    </source>
</evidence>
<dbReference type="SUPFAM" id="SSF52540">
    <property type="entry name" value="P-loop containing nucleoside triphosphate hydrolases"/>
    <property type="match status" value="1"/>
</dbReference>
<evidence type="ECO:0000256" key="2">
    <source>
        <dbReference type="ARBA" id="ARBA00004316"/>
    </source>
</evidence>
<evidence type="ECO:0000313" key="26">
    <source>
        <dbReference type="EMBL" id="CAF3877234.1"/>
    </source>
</evidence>